<evidence type="ECO:0000313" key="3">
    <source>
        <dbReference type="Proteomes" id="UP000055024"/>
    </source>
</evidence>
<evidence type="ECO:0000313" key="2">
    <source>
        <dbReference type="EMBL" id="KRZ08705.1"/>
    </source>
</evidence>
<name>A0A0V1HDR2_9BILA</name>
<keyword evidence="1" id="KW-1133">Transmembrane helix</keyword>
<protein>
    <submittedName>
        <fullName evidence="2">Uncharacterized protein</fullName>
    </submittedName>
</protein>
<keyword evidence="1" id="KW-0812">Transmembrane</keyword>
<organism evidence="2 3">
    <name type="scientific">Trichinella zimbabwensis</name>
    <dbReference type="NCBI Taxonomy" id="268475"/>
    <lineage>
        <taxon>Eukaryota</taxon>
        <taxon>Metazoa</taxon>
        <taxon>Ecdysozoa</taxon>
        <taxon>Nematoda</taxon>
        <taxon>Enoplea</taxon>
        <taxon>Dorylaimia</taxon>
        <taxon>Trichinellida</taxon>
        <taxon>Trichinellidae</taxon>
        <taxon>Trichinella</taxon>
    </lineage>
</organism>
<proteinExistence type="predicted"/>
<dbReference type="AlphaFoldDB" id="A0A0V1HDR2"/>
<gene>
    <name evidence="2" type="ORF">T11_10730</name>
</gene>
<comment type="caution">
    <text evidence="2">The sequence shown here is derived from an EMBL/GenBank/DDBJ whole genome shotgun (WGS) entry which is preliminary data.</text>
</comment>
<keyword evidence="3" id="KW-1185">Reference proteome</keyword>
<accession>A0A0V1HDR2</accession>
<sequence>MLCVTRHESDINAAVKKNGYQLSNGFILHNYSISLFGFINHVYPALTLLTPICLYNLKTSQ</sequence>
<keyword evidence="1" id="KW-0472">Membrane</keyword>
<evidence type="ECO:0000256" key="1">
    <source>
        <dbReference type="SAM" id="Phobius"/>
    </source>
</evidence>
<dbReference type="Proteomes" id="UP000055024">
    <property type="component" value="Unassembled WGS sequence"/>
</dbReference>
<reference evidence="2 3" key="1">
    <citation type="submission" date="2015-01" db="EMBL/GenBank/DDBJ databases">
        <title>Evolution of Trichinella species and genotypes.</title>
        <authorList>
            <person name="Korhonen P.K."/>
            <person name="Edoardo P."/>
            <person name="Giuseppe L.R."/>
            <person name="Gasser R.B."/>
        </authorList>
    </citation>
    <scope>NUCLEOTIDE SEQUENCE [LARGE SCALE GENOMIC DNA]</scope>
    <source>
        <strain evidence="2">ISS1029</strain>
    </source>
</reference>
<dbReference type="EMBL" id="JYDP01000082">
    <property type="protein sequence ID" value="KRZ08705.1"/>
    <property type="molecule type" value="Genomic_DNA"/>
</dbReference>
<feature type="transmembrane region" description="Helical" evidence="1">
    <location>
        <begin position="33"/>
        <end position="57"/>
    </location>
</feature>